<keyword evidence="6" id="KW-0564">Palmitate</keyword>
<evidence type="ECO:0000313" key="10">
    <source>
        <dbReference type="EMBL" id="KHD84356.1"/>
    </source>
</evidence>
<dbReference type="Gene3D" id="6.20.190.10">
    <property type="entry name" value="Nutrient germinant receptor protein C, domain 1"/>
    <property type="match status" value="1"/>
</dbReference>
<dbReference type="InterPro" id="IPR057336">
    <property type="entry name" value="GerAC_N"/>
</dbReference>
<dbReference type="STRING" id="363870.NG54_16035"/>
<feature type="domain" description="Spore germination protein N-terminal" evidence="9">
    <location>
        <begin position="25"/>
        <end position="199"/>
    </location>
</feature>
<protein>
    <submittedName>
        <fullName evidence="11">Ger(X)C family spore germination protein</fullName>
    </submittedName>
</protein>
<dbReference type="RefSeq" id="WP_035355896.1">
    <property type="nucleotide sequence ID" value="NZ_JAAIWK010000021.1"/>
</dbReference>
<dbReference type="OrthoDB" id="9816067at2"/>
<evidence type="ECO:0000259" key="8">
    <source>
        <dbReference type="Pfam" id="PF05504"/>
    </source>
</evidence>
<evidence type="ECO:0000256" key="1">
    <source>
        <dbReference type="ARBA" id="ARBA00004635"/>
    </source>
</evidence>
<comment type="similarity">
    <text evidence="2">Belongs to the GerABKC lipoprotein family.</text>
</comment>
<dbReference type="EMBL" id="JRUN01000066">
    <property type="protein sequence ID" value="KHD84356.1"/>
    <property type="molecule type" value="Genomic_DNA"/>
</dbReference>
<dbReference type="Proteomes" id="UP000476934">
    <property type="component" value="Unassembled WGS sequence"/>
</dbReference>
<dbReference type="GO" id="GO:0009847">
    <property type="term" value="P:spore germination"/>
    <property type="evidence" value="ECO:0007669"/>
    <property type="project" value="InterPro"/>
</dbReference>
<keyword evidence="5" id="KW-0472">Membrane</keyword>
<feature type="domain" description="Spore germination GerAC-like C-terminal" evidence="8">
    <location>
        <begin position="229"/>
        <end position="391"/>
    </location>
</feature>
<dbReference type="PROSITE" id="PS51257">
    <property type="entry name" value="PROKAR_LIPOPROTEIN"/>
    <property type="match status" value="1"/>
</dbReference>
<dbReference type="Proteomes" id="UP000030588">
    <property type="component" value="Unassembled WGS sequence"/>
</dbReference>
<evidence type="ECO:0000256" key="5">
    <source>
        <dbReference type="ARBA" id="ARBA00023136"/>
    </source>
</evidence>
<dbReference type="NCBIfam" id="TIGR02887">
    <property type="entry name" value="spore_ger_x_C"/>
    <property type="match status" value="1"/>
</dbReference>
<accession>A0A0A6V9W0</accession>
<comment type="subcellular location">
    <subcellularLocation>
        <location evidence="1">Membrane</location>
        <topology evidence="1">Lipid-anchor</topology>
    </subcellularLocation>
</comment>
<keyword evidence="3" id="KW-0309">Germination</keyword>
<evidence type="ECO:0000256" key="6">
    <source>
        <dbReference type="ARBA" id="ARBA00023139"/>
    </source>
</evidence>
<evidence type="ECO:0000256" key="3">
    <source>
        <dbReference type="ARBA" id="ARBA00022544"/>
    </source>
</evidence>
<keyword evidence="7" id="KW-0449">Lipoprotein</keyword>
<evidence type="ECO:0000256" key="4">
    <source>
        <dbReference type="ARBA" id="ARBA00022729"/>
    </source>
</evidence>
<reference evidence="10 12" key="1">
    <citation type="submission" date="2014-10" db="EMBL/GenBank/DDBJ databases">
        <title>Draft genome of phytase producing Bacillus ginsengihumi strain M2.11.</title>
        <authorList>
            <person name="Toymentseva A."/>
            <person name="Boulygina E.A."/>
            <person name="Kazakov S.V."/>
            <person name="Kayumov I."/>
            <person name="Suleimanova A.D."/>
            <person name="Mardanova A.M."/>
            <person name="Maria S.N."/>
            <person name="Sergey M.Y."/>
            <person name="Sharipova M.R."/>
        </authorList>
    </citation>
    <scope>NUCLEOTIDE SEQUENCE [LARGE SCALE GENOMIC DNA]</scope>
    <source>
        <strain evidence="10 12">M2.11</strain>
    </source>
</reference>
<sequence length="404" mass="44923">MKIRPFILSIMMICMLSLLSGCWGQNELSNLALVNAMGIDRTKDGQILITFQIINAQNIASVQGGGVAQGPTVTIYQSKGGNLLEANRQATNKISRIMYYSHANLLVIGEELAKEGIYPLLDAFERDKEFRNTTTVIIARNGRASNFLKVLTPIDKIPTDKVNKTLNNAQELSGGKLKSVVSGIIEDATTQGIEPIIGSFEMVGNMKKGESQDSLNYTDTPAHIVSSDLGLFKHGKLIDWVGGYRARAITWMLKKTEGTTVPLKWKGSPYALDYKVKESEPNISVTLKNGKPHVNVTLKVIGNIEEATRPISLKDPKQLSQLQMMINHKLENQLEDTVHYVQGQKTDVFGFGELIYRKYPGVWKTMSKNWDDEGFPNLSVSVHVQSLVRHSELRSDPFTSNIKE</sequence>
<dbReference type="PANTHER" id="PTHR35789:SF1">
    <property type="entry name" value="SPORE GERMINATION PROTEIN B3"/>
    <property type="match status" value="1"/>
</dbReference>
<gene>
    <name evidence="11" type="ORF">G4D61_12850</name>
    <name evidence="10" type="ORF">NG54_16035</name>
</gene>
<evidence type="ECO:0000313" key="12">
    <source>
        <dbReference type="Proteomes" id="UP000030588"/>
    </source>
</evidence>
<keyword evidence="13" id="KW-1185">Reference proteome</keyword>
<evidence type="ECO:0000259" key="9">
    <source>
        <dbReference type="Pfam" id="PF25198"/>
    </source>
</evidence>
<proteinExistence type="inferred from homology"/>
<keyword evidence="4" id="KW-0732">Signal</keyword>
<dbReference type="Pfam" id="PF05504">
    <property type="entry name" value="Spore_GerAC"/>
    <property type="match status" value="1"/>
</dbReference>
<dbReference type="PANTHER" id="PTHR35789">
    <property type="entry name" value="SPORE GERMINATION PROTEIN B3"/>
    <property type="match status" value="1"/>
</dbReference>
<dbReference type="EMBL" id="JAAIWK010000021">
    <property type="protein sequence ID" value="NEY20842.1"/>
    <property type="molecule type" value="Genomic_DNA"/>
</dbReference>
<evidence type="ECO:0000256" key="2">
    <source>
        <dbReference type="ARBA" id="ARBA00007886"/>
    </source>
</evidence>
<dbReference type="Gene3D" id="3.30.300.210">
    <property type="entry name" value="Nutrient germinant receptor protein C, domain 3"/>
    <property type="match status" value="1"/>
</dbReference>
<dbReference type="InterPro" id="IPR046953">
    <property type="entry name" value="Spore_GerAC-like_C"/>
</dbReference>
<organism evidence="10 12">
    <name type="scientific">Heyndrickxia ginsengihumi</name>
    <dbReference type="NCBI Taxonomy" id="363870"/>
    <lineage>
        <taxon>Bacteria</taxon>
        <taxon>Bacillati</taxon>
        <taxon>Bacillota</taxon>
        <taxon>Bacilli</taxon>
        <taxon>Bacillales</taxon>
        <taxon>Bacillaceae</taxon>
        <taxon>Heyndrickxia</taxon>
    </lineage>
</organism>
<dbReference type="InterPro" id="IPR038501">
    <property type="entry name" value="Spore_GerAC_C_sf"/>
</dbReference>
<comment type="caution">
    <text evidence="10">The sequence shown here is derived from an EMBL/GenBank/DDBJ whole genome shotgun (WGS) entry which is preliminary data.</text>
</comment>
<evidence type="ECO:0000313" key="13">
    <source>
        <dbReference type="Proteomes" id="UP000476934"/>
    </source>
</evidence>
<dbReference type="AlphaFoldDB" id="A0A0A6V9W0"/>
<evidence type="ECO:0000256" key="7">
    <source>
        <dbReference type="ARBA" id="ARBA00023288"/>
    </source>
</evidence>
<evidence type="ECO:0000313" key="11">
    <source>
        <dbReference type="EMBL" id="NEY20842.1"/>
    </source>
</evidence>
<reference evidence="11 13" key="3">
    <citation type="submission" date="2020-03" db="EMBL/GenBank/DDBJ databases">
        <title>Bacillus aquiflavi sp. nov., isolated from yellow water of strong flavor Chinese baijiu in Yibin region of China.</title>
        <authorList>
            <person name="Xie J."/>
        </authorList>
    </citation>
    <scope>NUCLEOTIDE SEQUENCE [LARGE SCALE GENOMIC DNA]</scope>
    <source>
        <strain evidence="11 13">Gsoil 114</strain>
    </source>
</reference>
<name>A0A0A6V9W0_9BACI</name>
<dbReference type="Pfam" id="PF25198">
    <property type="entry name" value="Spore_GerAC_N"/>
    <property type="match status" value="1"/>
</dbReference>
<dbReference type="GO" id="GO:0016020">
    <property type="term" value="C:membrane"/>
    <property type="evidence" value="ECO:0007669"/>
    <property type="project" value="UniProtKB-SubCell"/>
</dbReference>
<reference evidence="11" key="2">
    <citation type="submission" date="2020-02" db="EMBL/GenBank/DDBJ databases">
        <authorList>
            <person name="Feng H."/>
        </authorList>
    </citation>
    <scope>NUCLEOTIDE SEQUENCE [LARGE SCALE GENOMIC DNA]</scope>
    <source>
        <strain evidence="11">Gsoil 114</strain>
    </source>
</reference>
<dbReference type="InterPro" id="IPR008844">
    <property type="entry name" value="Spore_GerAC-like"/>
</dbReference>